<dbReference type="PANTHER" id="PTHR33630">
    <property type="entry name" value="CUTINASE RV1984C-RELATED-RELATED"/>
    <property type="match status" value="1"/>
</dbReference>
<accession>A0A8X7N898</accession>
<dbReference type="EMBL" id="LWDG02000144">
    <property type="protein sequence ID" value="KAE8268549.1"/>
    <property type="molecule type" value="Genomic_DNA"/>
</dbReference>
<evidence type="ECO:0000313" key="4">
    <source>
        <dbReference type="EMBL" id="KAE8268549.1"/>
    </source>
</evidence>
<dbReference type="Proteomes" id="UP000078113">
    <property type="component" value="Unassembled WGS sequence"/>
</dbReference>
<evidence type="ECO:0000256" key="1">
    <source>
        <dbReference type="ARBA" id="ARBA00022801"/>
    </source>
</evidence>
<proteinExistence type="predicted"/>
<feature type="chain" id="PRO_5036479595" description="Cutinase" evidence="3">
    <location>
        <begin position="22"/>
        <end position="242"/>
    </location>
</feature>
<evidence type="ECO:0000256" key="2">
    <source>
        <dbReference type="ARBA" id="ARBA00023157"/>
    </source>
</evidence>
<dbReference type="GO" id="GO:0052689">
    <property type="term" value="F:carboxylic ester hydrolase activity"/>
    <property type="evidence" value="ECO:0007669"/>
    <property type="project" value="UniProtKB-ARBA"/>
</dbReference>
<dbReference type="InterPro" id="IPR000675">
    <property type="entry name" value="Cutinase/axe"/>
</dbReference>
<keyword evidence="5" id="KW-1185">Reference proteome</keyword>
<evidence type="ECO:0000256" key="3">
    <source>
        <dbReference type="SAM" id="SignalP"/>
    </source>
</evidence>
<reference evidence="4" key="2">
    <citation type="journal article" date="2019" name="IMA Fungus">
        <title>Genome sequencing and comparison of five Tilletia species to identify candidate genes for the detection of regulated species infecting wheat.</title>
        <authorList>
            <person name="Nguyen H.D.T."/>
            <person name="Sultana T."/>
            <person name="Kesanakurti P."/>
            <person name="Hambleton S."/>
        </authorList>
    </citation>
    <scope>NUCLEOTIDE SEQUENCE</scope>
    <source>
        <strain evidence="4">DAOMC 236422</strain>
    </source>
</reference>
<dbReference type="PANTHER" id="PTHR33630:SF9">
    <property type="entry name" value="CUTINASE 4"/>
    <property type="match status" value="1"/>
</dbReference>
<dbReference type="InterPro" id="IPR029058">
    <property type="entry name" value="AB_hydrolase_fold"/>
</dbReference>
<organism evidence="4 5">
    <name type="scientific">Tilletia walkeri</name>
    <dbReference type="NCBI Taxonomy" id="117179"/>
    <lineage>
        <taxon>Eukaryota</taxon>
        <taxon>Fungi</taxon>
        <taxon>Dikarya</taxon>
        <taxon>Basidiomycota</taxon>
        <taxon>Ustilaginomycotina</taxon>
        <taxon>Exobasidiomycetes</taxon>
        <taxon>Tilletiales</taxon>
        <taxon>Tilletiaceae</taxon>
        <taxon>Tilletia</taxon>
    </lineage>
</organism>
<dbReference type="SUPFAM" id="SSF53474">
    <property type="entry name" value="alpha/beta-Hydrolases"/>
    <property type="match status" value="1"/>
</dbReference>
<feature type="signal peptide" evidence="3">
    <location>
        <begin position="1"/>
        <end position="21"/>
    </location>
</feature>
<dbReference type="Gene3D" id="3.40.50.1820">
    <property type="entry name" value="alpha/beta hydrolase"/>
    <property type="match status" value="1"/>
</dbReference>
<dbReference type="AlphaFoldDB" id="A0A8X7N898"/>
<keyword evidence="2" id="KW-1015">Disulfide bond</keyword>
<reference evidence="4" key="1">
    <citation type="submission" date="2016-04" db="EMBL/GenBank/DDBJ databases">
        <authorList>
            <person name="Nguyen H.D."/>
            <person name="Samba Siva P."/>
            <person name="Cullis J."/>
            <person name="Levesque C.A."/>
            <person name="Hambleton S."/>
        </authorList>
    </citation>
    <scope>NUCLEOTIDE SEQUENCE</scope>
    <source>
        <strain evidence="4">DAOMC 236422</strain>
    </source>
</reference>
<name>A0A8X7N898_9BASI</name>
<evidence type="ECO:0000313" key="5">
    <source>
        <dbReference type="Proteomes" id="UP000078113"/>
    </source>
</evidence>
<protein>
    <recommendedName>
        <fullName evidence="6">Cutinase</fullName>
    </recommendedName>
</protein>
<keyword evidence="1" id="KW-0378">Hydrolase</keyword>
<gene>
    <name evidence="4" type="ORF">A4X09_0g3790</name>
</gene>
<keyword evidence="3" id="KW-0732">Signal</keyword>
<dbReference type="Pfam" id="PF01083">
    <property type="entry name" value="Cutinase"/>
    <property type="match status" value="1"/>
</dbReference>
<sequence length="242" mass="25750">MPFFYLLSMLPLLSIFSLTVAAPTCTSRSTSARCTRSTACHDYVLVSTRGTDEPQGPSFASGGLVSHTLANIPGGVEYDVAYPAIYDADSPISGMSALKTYLRDSIEACPEQNYVLLGYSQGAYVTSLALQKHNQTDDPLFQAIKAVVLFGNPVHQPNRVGNVDEKGGNTTYGARGTILSPFTPSVPDSFATTGKLLDVCISGDFVCDFLSPAKNVHGAYGATKTAQEIGWQHIAQQLSAQA</sequence>
<dbReference type="SMART" id="SM01110">
    <property type="entry name" value="Cutinase"/>
    <property type="match status" value="1"/>
</dbReference>
<comment type="caution">
    <text evidence="4">The sequence shown here is derived from an EMBL/GenBank/DDBJ whole genome shotgun (WGS) entry which is preliminary data.</text>
</comment>
<evidence type="ECO:0008006" key="6">
    <source>
        <dbReference type="Google" id="ProtNLM"/>
    </source>
</evidence>